<protein>
    <submittedName>
        <fullName evidence="2">Uncharacterized protein</fullName>
    </submittedName>
</protein>
<sequence>MLAVSKSSPESSQTSSCRSCNSLGRVPRSMELKQPSKSSAKMSSASLYHNKSSLSDSERCIVIAPCDRNSCRNRHPTRHQHAAVKLWTKPRLFGSTASKAGPTTTLVKDATCCRMWYQDYTSRGGSVPEHVPMPGRKEWSWMLNFQEPSTTLPN</sequence>
<dbReference type="EMBL" id="MU006315">
    <property type="protein sequence ID" value="KAF2848863.1"/>
    <property type="molecule type" value="Genomic_DNA"/>
</dbReference>
<keyword evidence="3" id="KW-1185">Reference proteome</keyword>
<name>A0A6A7B0Q4_9PLEO</name>
<evidence type="ECO:0000256" key="1">
    <source>
        <dbReference type="SAM" id="MobiDB-lite"/>
    </source>
</evidence>
<gene>
    <name evidence="2" type="ORF">T440DRAFT_149043</name>
</gene>
<proteinExistence type="predicted"/>
<reference evidence="2" key="1">
    <citation type="submission" date="2020-01" db="EMBL/GenBank/DDBJ databases">
        <authorList>
            <consortium name="DOE Joint Genome Institute"/>
            <person name="Haridas S."/>
            <person name="Albert R."/>
            <person name="Binder M."/>
            <person name="Bloem J."/>
            <person name="Labutti K."/>
            <person name="Salamov A."/>
            <person name="Andreopoulos B."/>
            <person name="Baker S.E."/>
            <person name="Barry K."/>
            <person name="Bills G."/>
            <person name="Bluhm B.H."/>
            <person name="Cannon C."/>
            <person name="Castanera R."/>
            <person name="Culley D.E."/>
            <person name="Daum C."/>
            <person name="Ezra D."/>
            <person name="Gonzalez J.B."/>
            <person name="Henrissat B."/>
            <person name="Kuo A."/>
            <person name="Liang C."/>
            <person name="Lipzen A."/>
            <person name="Lutzoni F."/>
            <person name="Magnuson J."/>
            <person name="Mondo S."/>
            <person name="Nolan M."/>
            <person name="Ohm R."/>
            <person name="Pangilinan J."/>
            <person name="Park H.-J."/>
            <person name="Ramirez L."/>
            <person name="Alfaro M."/>
            <person name="Sun H."/>
            <person name="Tritt A."/>
            <person name="Yoshinaga Y."/>
            <person name="Zwiers L.-H."/>
            <person name="Turgeon B.G."/>
            <person name="Goodwin S.B."/>
            <person name="Spatafora J.W."/>
            <person name="Crous P.W."/>
            <person name="Grigoriev I.V."/>
        </authorList>
    </citation>
    <scope>NUCLEOTIDE SEQUENCE</scope>
    <source>
        <strain evidence="2">IPT5</strain>
    </source>
</reference>
<evidence type="ECO:0000313" key="2">
    <source>
        <dbReference type="EMBL" id="KAF2848863.1"/>
    </source>
</evidence>
<organism evidence="2 3">
    <name type="scientific">Plenodomus tracheiphilus IPT5</name>
    <dbReference type="NCBI Taxonomy" id="1408161"/>
    <lineage>
        <taxon>Eukaryota</taxon>
        <taxon>Fungi</taxon>
        <taxon>Dikarya</taxon>
        <taxon>Ascomycota</taxon>
        <taxon>Pezizomycotina</taxon>
        <taxon>Dothideomycetes</taxon>
        <taxon>Pleosporomycetidae</taxon>
        <taxon>Pleosporales</taxon>
        <taxon>Pleosporineae</taxon>
        <taxon>Leptosphaeriaceae</taxon>
        <taxon>Plenodomus</taxon>
    </lineage>
</organism>
<feature type="region of interest" description="Disordered" evidence="1">
    <location>
        <begin position="1"/>
        <end position="45"/>
    </location>
</feature>
<feature type="compositionally biased region" description="Low complexity" evidence="1">
    <location>
        <begin position="36"/>
        <end position="45"/>
    </location>
</feature>
<dbReference type="Proteomes" id="UP000799423">
    <property type="component" value="Unassembled WGS sequence"/>
</dbReference>
<accession>A0A6A7B0Q4</accession>
<evidence type="ECO:0000313" key="3">
    <source>
        <dbReference type="Proteomes" id="UP000799423"/>
    </source>
</evidence>
<feature type="compositionally biased region" description="Low complexity" evidence="1">
    <location>
        <begin position="1"/>
        <end position="22"/>
    </location>
</feature>
<dbReference type="AlphaFoldDB" id="A0A6A7B0Q4"/>